<evidence type="ECO:0000259" key="1">
    <source>
        <dbReference type="SMART" id="SM00873"/>
    </source>
</evidence>
<dbReference type="PANTHER" id="PTHR39209">
    <property type="match status" value="1"/>
</dbReference>
<sequence>MDLTIAELTERFPDFRVAVLMAEALTITPARSQTLANWMAARESACRERHAGMELSAIPGVAAWRSAYKGFGIKKTSYRSSVERLIKRVLAGDSLPAINSFVDIYNAVSLEHGFCIGADDLDKIAPPVAFRFSRPDDSFLDMGAEAGEDPNDPPKDGEVVLADNRHVLCRRWNWRQDMRSAITTETKRALITVQANGWGDLEAAAEELARRLSAECGAEVRIAYAGKDQPTVPIL</sequence>
<dbReference type="Gene3D" id="3.50.40.10">
    <property type="entry name" value="Phenylalanyl-trna Synthetase, Chain B, domain 3"/>
    <property type="match status" value="1"/>
</dbReference>
<reference evidence="3" key="1">
    <citation type="journal article" date="2019" name="Int. J. Syst. Evol. Microbiol.">
        <title>The Global Catalogue of Microorganisms (GCM) 10K type strain sequencing project: providing services to taxonomists for standard genome sequencing and annotation.</title>
        <authorList>
            <consortium name="The Broad Institute Genomics Platform"/>
            <consortium name="The Broad Institute Genome Sequencing Center for Infectious Disease"/>
            <person name="Wu L."/>
            <person name="Ma J."/>
        </authorList>
    </citation>
    <scope>NUCLEOTIDE SEQUENCE [LARGE SCALE GENOMIC DNA]</scope>
    <source>
        <strain evidence="3">NBRC 101365</strain>
    </source>
</reference>
<dbReference type="SUPFAM" id="SSF56037">
    <property type="entry name" value="PheT/TilS domain"/>
    <property type="match status" value="1"/>
</dbReference>
<dbReference type="PANTHER" id="PTHR39209:SF2">
    <property type="entry name" value="CYTOPLASMIC PROTEIN"/>
    <property type="match status" value="1"/>
</dbReference>
<dbReference type="Pfam" id="PF03483">
    <property type="entry name" value="B3_4"/>
    <property type="match status" value="1"/>
</dbReference>
<name>A0ABQ6CLM3_9HYPH</name>
<evidence type="ECO:0000313" key="2">
    <source>
        <dbReference type="EMBL" id="GLS21251.1"/>
    </source>
</evidence>
<gene>
    <name evidence="2" type="ORF">GCM10007874_42680</name>
</gene>
<dbReference type="InterPro" id="IPR005146">
    <property type="entry name" value="B3/B4_tRNA-bd"/>
</dbReference>
<dbReference type="InterPro" id="IPR020825">
    <property type="entry name" value="Phe-tRNA_synthase-like_B3/B4"/>
</dbReference>
<dbReference type="EMBL" id="BSPC01000048">
    <property type="protein sequence ID" value="GLS21251.1"/>
    <property type="molecule type" value="Genomic_DNA"/>
</dbReference>
<protein>
    <recommendedName>
        <fullName evidence="1">B3/B4 tRNA-binding domain-containing protein</fullName>
    </recommendedName>
</protein>
<dbReference type="Proteomes" id="UP001156882">
    <property type="component" value="Unassembled WGS sequence"/>
</dbReference>
<proteinExistence type="predicted"/>
<feature type="domain" description="B3/B4 tRNA-binding" evidence="1">
    <location>
        <begin position="62"/>
        <end position="217"/>
    </location>
</feature>
<keyword evidence="3" id="KW-1185">Reference proteome</keyword>
<evidence type="ECO:0000313" key="3">
    <source>
        <dbReference type="Proteomes" id="UP001156882"/>
    </source>
</evidence>
<organism evidence="2 3">
    <name type="scientific">Labrys miyagiensis</name>
    <dbReference type="NCBI Taxonomy" id="346912"/>
    <lineage>
        <taxon>Bacteria</taxon>
        <taxon>Pseudomonadati</taxon>
        <taxon>Pseudomonadota</taxon>
        <taxon>Alphaproteobacteria</taxon>
        <taxon>Hyphomicrobiales</taxon>
        <taxon>Xanthobacteraceae</taxon>
        <taxon>Labrys</taxon>
    </lineage>
</organism>
<comment type="caution">
    <text evidence="2">The sequence shown here is derived from an EMBL/GenBank/DDBJ whole genome shotgun (WGS) entry which is preliminary data.</text>
</comment>
<dbReference type="RefSeq" id="WP_284314304.1">
    <property type="nucleotide sequence ID" value="NZ_BSPC01000048.1"/>
</dbReference>
<accession>A0ABQ6CLM3</accession>
<dbReference type="SMART" id="SM00873">
    <property type="entry name" value="B3_4"/>
    <property type="match status" value="1"/>
</dbReference>